<feature type="transmembrane region" description="Helical" evidence="1">
    <location>
        <begin position="241"/>
        <end position="262"/>
    </location>
</feature>
<dbReference type="AlphaFoldDB" id="A0A078A4R6"/>
<dbReference type="Pfam" id="PF01757">
    <property type="entry name" value="Acyl_transf_3"/>
    <property type="match status" value="1"/>
</dbReference>
<feature type="transmembrane region" description="Helical" evidence="1">
    <location>
        <begin position="465"/>
        <end position="492"/>
    </location>
</feature>
<dbReference type="InterPro" id="IPR002656">
    <property type="entry name" value="Acyl_transf_3_dom"/>
</dbReference>
<accession>A0A078A4R6</accession>
<feature type="transmembrane region" description="Helical" evidence="1">
    <location>
        <begin position="398"/>
        <end position="419"/>
    </location>
</feature>
<keyword evidence="1" id="KW-0472">Membrane</keyword>
<keyword evidence="1" id="KW-1133">Transmembrane helix</keyword>
<feature type="transmembrane region" description="Helical" evidence="1">
    <location>
        <begin position="177"/>
        <end position="194"/>
    </location>
</feature>
<dbReference type="InParanoid" id="A0A078A4R6"/>
<feature type="transmembrane region" description="Helical" evidence="1">
    <location>
        <begin position="358"/>
        <end position="378"/>
    </location>
</feature>
<evidence type="ECO:0000256" key="1">
    <source>
        <dbReference type="SAM" id="Phobius"/>
    </source>
</evidence>
<feature type="transmembrane region" description="Helical" evidence="1">
    <location>
        <begin position="320"/>
        <end position="337"/>
    </location>
</feature>
<feature type="transmembrane region" description="Helical" evidence="1">
    <location>
        <begin position="122"/>
        <end position="148"/>
    </location>
</feature>
<feature type="transmembrane region" description="Helical" evidence="1">
    <location>
        <begin position="440"/>
        <end position="459"/>
    </location>
</feature>
<keyword evidence="4" id="KW-1185">Reference proteome</keyword>
<dbReference type="GO" id="GO:0016747">
    <property type="term" value="F:acyltransferase activity, transferring groups other than amino-acyl groups"/>
    <property type="evidence" value="ECO:0007669"/>
    <property type="project" value="InterPro"/>
</dbReference>
<evidence type="ECO:0000313" key="3">
    <source>
        <dbReference type="EMBL" id="CDW75759.1"/>
    </source>
</evidence>
<dbReference type="PANTHER" id="PTHR11161">
    <property type="entry name" value="O-ACYLTRANSFERASE"/>
    <property type="match status" value="1"/>
</dbReference>
<feature type="transmembrane region" description="Helical" evidence="1">
    <location>
        <begin position="269"/>
        <end position="287"/>
    </location>
</feature>
<proteinExistence type="predicted"/>
<dbReference type="Proteomes" id="UP000039865">
    <property type="component" value="Unassembled WGS sequence"/>
</dbReference>
<evidence type="ECO:0000313" key="4">
    <source>
        <dbReference type="Proteomes" id="UP000039865"/>
    </source>
</evidence>
<feature type="domain" description="Acyltransferase 3" evidence="2">
    <location>
        <begin position="113"/>
        <end position="482"/>
    </location>
</feature>
<evidence type="ECO:0000259" key="2">
    <source>
        <dbReference type="Pfam" id="PF01757"/>
    </source>
</evidence>
<dbReference type="PANTHER" id="PTHR11161:SF0">
    <property type="entry name" value="O-ACYLTRANSFERASE LIKE PROTEIN"/>
    <property type="match status" value="1"/>
</dbReference>
<dbReference type="OrthoDB" id="10006435at2759"/>
<reference evidence="3 4" key="1">
    <citation type="submission" date="2014-06" db="EMBL/GenBank/DDBJ databases">
        <authorList>
            <person name="Swart Estienne"/>
        </authorList>
    </citation>
    <scope>NUCLEOTIDE SEQUENCE [LARGE SCALE GENOMIC DNA]</scope>
    <source>
        <strain evidence="3 4">130c</strain>
    </source>
</reference>
<sequence length="503" mass="58833">MIGMKKLELDFIPKQIEQSFDMNADKSDDSNIKSNQLNLNNIEAQVSVIMNSEIIQEPGAIFAFKNYAFDELKKSRRKEGDHEELDMLEVFRLFSQLMIQMNATSFYLMTGPTFNNWKILDFFQQVIFTIVISGTIPMECFLFISAFLGSYRLLQVQEARGGYFTFKDALKLIGRKLARLIPLYYITLFFGWAVSSRFFEGPLYGISKKLYLNCDKYWWTQLIFIGNFFPFMGEATQGCMYWSWFVQADVQLYSLIPLYLYLYRKSKTIAIAIMIFLSLFGIFYNIFEVYRLQLRAGPFAIENFDLFAILFNKPYTKFQYHIPGVFFAIFYMELLRYRRASDEVKKEKYFIIHYFTKANWIGQVFLLVGQFLVVLTLFSNHEAVKDSYKWSTLENAMYFGFNRPAYMIGIILIYSAVVLGHFEGPRKLLNHDIIRAIGKLTYAIGLLCPIIINLALLGQESAYYLAFWSVIYLCIGNLVVLLICSFLVYLMIEYPCKRLVYGI</sequence>
<dbReference type="InterPro" id="IPR052728">
    <property type="entry name" value="O2_lipid_transport_reg"/>
</dbReference>
<dbReference type="EMBL" id="CCKQ01004596">
    <property type="protein sequence ID" value="CDW75759.1"/>
    <property type="molecule type" value="Genomic_DNA"/>
</dbReference>
<gene>
    <name evidence="3" type="primary">Contig1874.g2026</name>
    <name evidence="3" type="ORF">STYLEM_4754</name>
</gene>
<organism evidence="3 4">
    <name type="scientific">Stylonychia lemnae</name>
    <name type="common">Ciliate</name>
    <dbReference type="NCBI Taxonomy" id="5949"/>
    <lineage>
        <taxon>Eukaryota</taxon>
        <taxon>Sar</taxon>
        <taxon>Alveolata</taxon>
        <taxon>Ciliophora</taxon>
        <taxon>Intramacronucleata</taxon>
        <taxon>Spirotrichea</taxon>
        <taxon>Stichotrichia</taxon>
        <taxon>Sporadotrichida</taxon>
        <taxon>Oxytrichidae</taxon>
        <taxon>Stylonychinae</taxon>
        <taxon>Stylonychia</taxon>
    </lineage>
</organism>
<keyword evidence="1" id="KW-0812">Transmembrane</keyword>
<protein>
    <recommendedName>
        <fullName evidence="2">Acyltransferase 3 domain-containing protein</fullName>
    </recommendedName>
</protein>
<name>A0A078A4R6_STYLE</name>